<keyword evidence="4" id="KW-1185">Reference proteome</keyword>
<proteinExistence type="predicted"/>
<feature type="region of interest" description="Disordered" evidence="1">
    <location>
        <begin position="124"/>
        <end position="148"/>
    </location>
</feature>
<dbReference type="Gene3D" id="2.40.50.140">
    <property type="entry name" value="Nucleic acid-binding proteins"/>
    <property type="match status" value="1"/>
</dbReference>
<evidence type="ECO:0000256" key="1">
    <source>
        <dbReference type="SAM" id="MobiDB-lite"/>
    </source>
</evidence>
<gene>
    <name evidence="3" type="ORF">JN12_00031</name>
</gene>
<evidence type="ECO:0000256" key="2">
    <source>
        <dbReference type="SAM" id="SignalP"/>
    </source>
</evidence>
<comment type="caution">
    <text evidence="3">The sequence shown here is derived from an EMBL/GenBank/DDBJ whole genome shotgun (WGS) entry which is preliminary data.</text>
</comment>
<dbReference type="EMBL" id="VLLN01000001">
    <property type="protein sequence ID" value="TWJ33359.1"/>
    <property type="molecule type" value="Genomic_DNA"/>
</dbReference>
<feature type="signal peptide" evidence="2">
    <location>
        <begin position="1"/>
        <end position="20"/>
    </location>
</feature>
<dbReference type="Proteomes" id="UP000319449">
    <property type="component" value="Unassembled WGS sequence"/>
</dbReference>
<evidence type="ECO:0008006" key="5">
    <source>
        <dbReference type="Google" id="ProtNLM"/>
    </source>
</evidence>
<dbReference type="RefSeq" id="WP_145016866.1">
    <property type="nucleotide sequence ID" value="NZ_VLLN01000001.1"/>
</dbReference>
<feature type="chain" id="PRO_5022011948" description="DNA-binding protein" evidence="2">
    <location>
        <begin position="21"/>
        <end position="258"/>
    </location>
</feature>
<organism evidence="3 4">
    <name type="scientific">Geobacter argillaceus</name>
    <dbReference type="NCBI Taxonomy" id="345631"/>
    <lineage>
        <taxon>Bacteria</taxon>
        <taxon>Pseudomonadati</taxon>
        <taxon>Thermodesulfobacteriota</taxon>
        <taxon>Desulfuromonadia</taxon>
        <taxon>Geobacterales</taxon>
        <taxon>Geobacteraceae</taxon>
        <taxon>Geobacter</taxon>
    </lineage>
</organism>
<name>A0A562WUM2_9BACT</name>
<dbReference type="AlphaFoldDB" id="A0A562WUM2"/>
<protein>
    <recommendedName>
        <fullName evidence="5">DNA-binding protein</fullName>
    </recommendedName>
</protein>
<evidence type="ECO:0000313" key="3">
    <source>
        <dbReference type="EMBL" id="TWJ33359.1"/>
    </source>
</evidence>
<reference evidence="3 4" key="1">
    <citation type="submission" date="2019-07" db="EMBL/GenBank/DDBJ databases">
        <title>Genomic Encyclopedia of Archaeal and Bacterial Type Strains, Phase II (KMG-II): from individual species to whole genera.</title>
        <authorList>
            <person name="Goeker M."/>
        </authorList>
    </citation>
    <scope>NUCLEOTIDE SEQUENCE [LARGE SCALE GENOMIC DNA]</scope>
    <source>
        <strain evidence="3 4">ATCC BAA-1139</strain>
    </source>
</reference>
<sequence>MKRLTILAALYLLAPCYAFCAGEPALPAGHGGGSAGPAIRSTVDTGQLQEPHKGKVVQIINSGGYTYVQLKKKSGEKIWLAVPDAPIEVGSQMTFNPGMLMVNFQSKTLNRTFDKIVFTDLPTPPKGAKKASDVKGKSPGSGGTVSPDMKVKVKKATGTNAYTISELYKNKAKLDKKQVRVRGKVVKVSANIMGKTWIHLRDGSGSHATGDFNLVVTSQSVPAEGETVTVNGTLYKNKDFGGGYKYDIIVEKAEITVE</sequence>
<dbReference type="InterPro" id="IPR012340">
    <property type="entry name" value="NA-bd_OB-fold"/>
</dbReference>
<accession>A0A562WUM2</accession>
<keyword evidence="2" id="KW-0732">Signal</keyword>
<evidence type="ECO:0000313" key="4">
    <source>
        <dbReference type="Proteomes" id="UP000319449"/>
    </source>
</evidence>
<dbReference type="OrthoDB" id="1118190at2"/>